<evidence type="ECO:0000313" key="2">
    <source>
        <dbReference type="EMBL" id="VVP61291.1"/>
    </source>
</evidence>
<name>A0A5E7QH16_PSEFL</name>
<dbReference type="Pfam" id="PF09346">
    <property type="entry name" value="SMI1_KNR4"/>
    <property type="match status" value="1"/>
</dbReference>
<dbReference type="InterPro" id="IPR018958">
    <property type="entry name" value="Knr4/Smi1-like_dom"/>
</dbReference>
<gene>
    <name evidence="2" type="ORF">PS870_06307</name>
</gene>
<dbReference type="SMART" id="SM00860">
    <property type="entry name" value="SMI1_KNR4"/>
    <property type="match status" value="1"/>
</dbReference>
<dbReference type="AlphaFoldDB" id="A0A5E7QH16"/>
<dbReference type="Proteomes" id="UP000349468">
    <property type="component" value="Unassembled WGS sequence"/>
</dbReference>
<evidence type="ECO:0000259" key="1">
    <source>
        <dbReference type="SMART" id="SM00860"/>
    </source>
</evidence>
<proteinExistence type="predicted"/>
<dbReference type="EMBL" id="CABVIK010000034">
    <property type="protein sequence ID" value="VVP61291.1"/>
    <property type="molecule type" value="Genomic_DNA"/>
</dbReference>
<sequence length="144" mass="16645">MNLQDQKLPVTDADIKNAEQQLNIKFPKEFKEFYKINNGGHSEVNLFELNGNGYKINEFLPLKYGGDTIESTYKETFVDNSLMPKNLVPFAADAGGDYFCFSIKENEYGNIYFYESEYYDNPVRSHVFLANSFSEFLEKLVVDI</sequence>
<protein>
    <recommendedName>
        <fullName evidence="1">Knr4/Smi1-like domain-containing protein</fullName>
    </recommendedName>
</protein>
<evidence type="ECO:0000313" key="3">
    <source>
        <dbReference type="Proteomes" id="UP000349468"/>
    </source>
</evidence>
<reference evidence="2 3" key="1">
    <citation type="submission" date="2019-09" db="EMBL/GenBank/DDBJ databases">
        <authorList>
            <person name="Chandra G."/>
            <person name="Truman W A."/>
        </authorList>
    </citation>
    <scope>NUCLEOTIDE SEQUENCE [LARGE SCALE GENOMIC DNA]</scope>
    <source>
        <strain evidence="2">PS870</strain>
    </source>
</reference>
<dbReference type="RefSeq" id="WP_154914113.1">
    <property type="nucleotide sequence ID" value="NZ_CABVIK010000034.1"/>
</dbReference>
<dbReference type="SUPFAM" id="SSF160631">
    <property type="entry name" value="SMI1/KNR4-like"/>
    <property type="match status" value="1"/>
</dbReference>
<feature type="domain" description="Knr4/Smi1-like" evidence="1">
    <location>
        <begin position="9"/>
        <end position="139"/>
    </location>
</feature>
<dbReference type="InterPro" id="IPR037883">
    <property type="entry name" value="Knr4/Smi1-like_sf"/>
</dbReference>
<organism evidence="2 3">
    <name type="scientific">Pseudomonas fluorescens</name>
    <dbReference type="NCBI Taxonomy" id="294"/>
    <lineage>
        <taxon>Bacteria</taxon>
        <taxon>Pseudomonadati</taxon>
        <taxon>Pseudomonadota</taxon>
        <taxon>Gammaproteobacteria</taxon>
        <taxon>Pseudomonadales</taxon>
        <taxon>Pseudomonadaceae</taxon>
        <taxon>Pseudomonas</taxon>
    </lineage>
</organism>
<dbReference type="Gene3D" id="3.40.1580.10">
    <property type="entry name" value="SMI1/KNR4-like"/>
    <property type="match status" value="1"/>
</dbReference>
<accession>A0A5E7QH16</accession>